<dbReference type="InterPro" id="IPR028143">
    <property type="entry name" value="Get2/sif1"/>
</dbReference>
<proteinExistence type="predicted"/>
<keyword evidence="3 5" id="KW-0472">Membrane</keyword>
<feature type="transmembrane region" description="Helical" evidence="5">
    <location>
        <begin position="251"/>
        <end position="269"/>
    </location>
</feature>
<organism evidence="6 7">
    <name type="scientific">Malassezia psittaci</name>
    <dbReference type="NCBI Taxonomy" id="1821823"/>
    <lineage>
        <taxon>Eukaryota</taxon>
        <taxon>Fungi</taxon>
        <taxon>Dikarya</taxon>
        <taxon>Basidiomycota</taxon>
        <taxon>Ustilaginomycotina</taxon>
        <taxon>Malasseziomycetes</taxon>
        <taxon>Malasseziales</taxon>
        <taxon>Malasseziaceae</taxon>
        <taxon>Malassezia</taxon>
    </lineage>
</organism>
<name>A0AAF0JCQ1_9BASI</name>
<evidence type="ECO:0000256" key="2">
    <source>
        <dbReference type="ARBA" id="ARBA00022989"/>
    </source>
</evidence>
<feature type="region of interest" description="Disordered" evidence="4">
    <location>
        <begin position="22"/>
        <end position="54"/>
    </location>
</feature>
<dbReference type="AlphaFoldDB" id="A0AAF0JCQ1"/>
<dbReference type="PANTHER" id="PTHR28263">
    <property type="entry name" value="GOLGI TO ER TRAFFIC PROTEIN 2"/>
    <property type="match status" value="1"/>
</dbReference>
<dbReference type="Proteomes" id="UP001214628">
    <property type="component" value="Chromosome 1"/>
</dbReference>
<evidence type="ECO:0008006" key="8">
    <source>
        <dbReference type="Google" id="ProtNLM"/>
    </source>
</evidence>
<feature type="transmembrane region" description="Helical" evidence="5">
    <location>
        <begin position="151"/>
        <end position="170"/>
    </location>
</feature>
<evidence type="ECO:0000313" key="6">
    <source>
        <dbReference type="EMBL" id="WFD41610.1"/>
    </source>
</evidence>
<feature type="transmembrane region" description="Helical" evidence="5">
    <location>
        <begin position="281"/>
        <end position="303"/>
    </location>
</feature>
<evidence type="ECO:0000256" key="4">
    <source>
        <dbReference type="SAM" id="MobiDB-lite"/>
    </source>
</evidence>
<keyword evidence="1 5" id="KW-0812">Transmembrane</keyword>
<dbReference type="EMBL" id="CP118375">
    <property type="protein sequence ID" value="WFD41610.1"/>
    <property type="molecule type" value="Genomic_DNA"/>
</dbReference>
<evidence type="ECO:0000256" key="5">
    <source>
        <dbReference type="SAM" id="Phobius"/>
    </source>
</evidence>
<keyword evidence="7" id="KW-1185">Reference proteome</keyword>
<dbReference type="PANTHER" id="PTHR28263:SF1">
    <property type="entry name" value="GOLGI TO ER TRAFFIC PROTEIN 2"/>
    <property type="match status" value="1"/>
</dbReference>
<sequence>MSAEDKREARRKRILERGGDRLSRITTAGRGEEYEGLASNPVKAKKYDDPPDVPINESISTGVAYKNTGVGMHHNMPSSSTNTSVGQDPLAEMFAAMQGKSPSGMDPMATMQQLLNRTSDAAEHPHAMPSVPNVSPAALQRAERLDRRMRLVQTSIVIAFSVFIVFGSIFNESPPGILGRLFPTAAVEAYEHHSYRKQWASLAYHYTPISAWSSVDDPSLLPWGALRSPLDSLRPYLGSALHPSSLPQWPVFWVFATMEIALIGVRIALQQQLPASPPTGLGSVLSLWAPGLVEFVTPLISVVSLVSSLIDDLCILLFVIGMGVLFCHMA</sequence>
<evidence type="ECO:0000256" key="1">
    <source>
        <dbReference type="ARBA" id="ARBA00022692"/>
    </source>
</evidence>
<gene>
    <name evidence="6" type="ORF">MPSI1_000241</name>
</gene>
<evidence type="ECO:0000313" key="7">
    <source>
        <dbReference type="Proteomes" id="UP001214628"/>
    </source>
</evidence>
<feature type="transmembrane region" description="Helical" evidence="5">
    <location>
        <begin position="309"/>
        <end position="327"/>
    </location>
</feature>
<dbReference type="GO" id="GO:0006890">
    <property type="term" value="P:retrograde vesicle-mediated transport, Golgi to endoplasmic reticulum"/>
    <property type="evidence" value="ECO:0007669"/>
    <property type="project" value="TreeGrafter"/>
</dbReference>
<evidence type="ECO:0000256" key="3">
    <source>
        <dbReference type="ARBA" id="ARBA00023136"/>
    </source>
</evidence>
<reference evidence="6" key="1">
    <citation type="submission" date="2023-02" db="EMBL/GenBank/DDBJ databases">
        <title>Mating type loci evolution in Malassezia.</title>
        <authorList>
            <person name="Coelho M.A."/>
        </authorList>
    </citation>
    <scope>NUCLEOTIDE SEQUENCE</scope>
    <source>
        <strain evidence="6">CBS 14136</strain>
    </source>
</reference>
<accession>A0AAF0JCQ1</accession>
<protein>
    <recommendedName>
        <fullName evidence="8">Transmembrane protein</fullName>
    </recommendedName>
</protein>
<keyword evidence="2 5" id="KW-1133">Transmembrane helix</keyword>